<protein>
    <submittedName>
        <fullName evidence="1">Uncharacterized protein</fullName>
    </submittedName>
</protein>
<dbReference type="RefSeq" id="WP_310292636.1">
    <property type="nucleotide sequence ID" value="NZ_BAAAWO010000001.1"/>
</dbReference>
<keyword evidence="2" id="KW-1185">Reference proteome</keyword>
<name>A0ABU2BMU4_9MICC</name>
<dbReference type="Proteomes" id="UP001183817">
    <property type="component" value="Unassembled WGS sequence"/>
</dbReference>
<evidence type="ECO:0000313" key="1">
    <source>
        <dbReference type="EMBL" id="MDR7359978.1"/>
    </source>
</evidence>
<proteinExistence type="predicted"/>
<gene>
    <name evidence="1" type="ORF">J2S64_003669</name>
</gene>
<organism evidence="1 2">
    <name type="scientific">Paeniglutamicibacter sulfureus</name>
    <dbReference type="NCBI Taxonomy" id="43666"/>
    <lineage>
        <taxon>Bacteria</taxon>
        <taxon>Bacillati</taxon>
        <taxon>Actinomycetota</taxon>
        <taxon>Actinomycetes</taxon>
        <taxon>Micrococcales</taxon>
        <taxon>Micrococcaceae</taxon>
        <taxon>Paeniglutamicibacter</taxon>
    </lineage>
</organism>
<accession>A0ABU2BMU4</accession>
<reference evidence="1 2" key="1">
    <citation type="submission" date="2023-07" db="EMBL/GenBank/DDBJ databases">
        <title>Sequencing the genomes of 1000 actinobacteria strains.</title>
        <authorList>
            <person name="Klenk H.-P."/>
        </authorList>
    </citation>
    <scope>NUCLEOTIDE SEQUENCE [LARGE SCALE GENOMIC DNA]</scope>
    <source>
        <strain evidence="1 2">DSM 20167</strain>
    </source>
</reference>
<dbReference type="EMBL" id="JAVDYI010000001">
    <property type="protein sequence ID" value="MDR7359978.1"/>
    <property type="molecule type" value="Genomic_DNA"/>
</dbReference>
<comment type="caution">
    <text evidence="1">The sequence shown here is derived from an EMBL/GenBank/DDBJ whole genome shotgun (WGS) entry which is preliminary data.</text>
</comment>
<evidence type="ECO:0000313" key="2">
    <source>
        <dbReference type="Proteomes" id="UP001183817"/>
    </source>
</evidence>
<sequence length="53" mass="5747">MQVSALEDRIKQGKADPITTAEKILVAQLREGYEKKYGASKPAKNGRKASSPS</sequence>